<dbReference type="PANTHER" id="PTHR36193">
    <property type="entry name" value="PHISTB DOMAIN-CONTAINING RESA-LIKE PROTEIN 1"/>
    <property type="match status" value="1"/>
</dbReference>
<dbReference type="GeneID" id="20040553"/>
<dbReference type="Proteomes" id="UP000030640">
    <property type="component" value="Unassembled WGS sequence"/>
</dbReference>
<dbReference type="VEuPathDB" id="PlasmoDB:C922_05279"/>
<dbReference type="EMBL" id="KI965510">
    <property type="protein sequence ID" value="EUD64340.1"/>
    <property type="molecule type" value="Genomic_DNA"/>
</dbReference>
<feature type="compositionally biased region" description="Basic and acidic residues" evidence="1">
    <location>
        <begin position="122"/>
        <end position="131"/>
    </location>
</feature>
<dbReference type="AlphaFoldDB" id="W6ZYG3"/>
<evidence type="ECO:0000256" key="1">
    <source>
        <dbReference type="SAM" id="MobiDB-lite"/>
    </source>
</evidence>
<feature type="domain" description="Plasmodium RESA N-terminal" evidence="2">
    <location>
        <begin position="302"/>
        <end position="425"/>
    </location>
</feature>
<gene>
    <name evidence="3" type="ORF">C922_05279</name>
</gene>
<feature type="compositionally biased region" description="Acidic residues" evidence="1">
    <location>
        <begin position="242"/>
        <end position="257"/>
    </location>
</feature>
<dbReference type="Pfam" id="PF09687">
    <property type="entry name" value="PRESAN"/>
    <property type="match status" value="1"/>
</dbReference>
<evidence type="ECO:0000313" key="4">
    <source>
        <dbReference type="Proteomes" id="UP000030640"/>
    </source>
</evidence>
<feature type="region of interest" description="Disordered" evidence="1">
    <location>
        <begin position="159"/>
        <end position="302"/>
    </location>
</feature>
<reference evidence="3 4" key="1">
    <citation type="submission" date="2013-02" db="EMBL/GenBank/DDBJ databases">
        <title>The Genome Sequence of Plasmodium inui San Antonio 1.</title>
        <authorList>
            <consortium name="The Broad Institute Genome Sequencing Platform"/>
            <consortium name="The Broad Institute Genome Sequencing Center for Infectious Disease"/>
            <person name="Neafsey D."/>
            <person name="Cheeseman I."/>
            <person name="Volkman S."/>
            <person name="Adams J."/>
            <person name="Walker B."/>
            <person name="Young S.K."/>
            <person name="Zeng Q."/>
            <person name="Gargeya S."/>
            <person name="Fitzgerald M."/>
            <person name="Haas B."/>
            <person name="Abouelleil A."/>
            <person name="Alvarado L."/>
            <person name="Arachchi H.M."/>
            <person name="Berlin A.M."/>
            <person name="Chapman S.B."/>
            <person name="Dewar J."/>
            <person name="Goldberg J."/>
            <person name="Griggs A."/>
            <person name="Gujja S."/>
            <person name="Hansen M."/>
            <person name="Howarth C."/>
            <person name="Imamovic A."/>
            <person name="Larimer J."/>
            <person name="McCowan C."/>
            <person name="Murphy C."/>
            <person name="Neiman D."/>
            <person name="Pearson M."/>
            <person name="Priest M."/>
            <person name="Roberts A."/>
            <person name="Saif S."/>
            <person name="Shea T."/>
            <person name="Sisk P."/>
            <person name="Sykes S."/>
            <person name="Wortman J."/>
            <person name="Nusbaum C."/>
            <person name="Birren B."/>
        </authorList>
    </citation>
    <scope>NUCLEOTIDE SEQUENCE [LARGE SCALE GENOMIC DNA]</scope>
    <source>
        <strain evidence="3 4">San Antonio 1</strain>
    </source>
</reference>
<keyword evidence="4" id="KW-1185">Reference proteome</keyword>
<dbReference type="InterPro" id="IPR019111">
    <property type="entry name" value="PRESA_N"/>
</dbReference>
<organism evidence="3 4">
    <name type="scientific">Plasmodium inui San Antonio 1</name>
    <dbReference type="NCBI Taxonomy" id="1237626"/>
    <lineage>
        <taxon>Eukaryota</taxon>
        <taxon>Sar</taxon>
        <taxon>Alveolata</taxon>
        <taxon>Apicomplexa</taxon>
        <taxon>Aconoidasida</taxon>
        <taxon>Haemosporida</taxon>
        <taxon>Plasmodiidae</taxon>
        <taxon>Plasmodium</taxon>
        <taxon>Plasmodium (Plasmodium)</taxon>
    </lineage>
</organism>
<feature type="compositionally biased region" description="Acidic residues" evidence="1">
    <location>
        <begin position="285"/>
        <end position="295"/>
    </location>
</feature>
<feature type="region of interest" description="Disordered" evidence="1">
    <location>
        <begin position="90"/>
        <end position="131"/>
    </location>
</feature>
<protein>
    <recommendedName>
        <fullName evidence="2">Plasmodium RESA N-terminal domain-containing protein</fullName>
    </recommendedName>
</protein>
<evidence type="ECO:0000313" key="3">
    <source>
        <dbReference type="EMBL" id="EUD64340.1"/>
    </source>
</evidence>
<evidence type="ECO:0000259" key="2">
    <source>
        <dbReference type="Pfam" id="PF09687"/>
    </source>
</evidence>
<feature type="compositionally biased region" description="Basic and acidic residues" evidence="1">
    <location>
        <begin position="270"/>
        <end position="284"/>
    </location>
</feature>
<dbReference type="OrthoDB" id="385508at2759"/>
<sequence>MEYFNDEIFSLSRKQLDASKANVRNSRRSEAGIQTEKCLRRNVLTHFLSPKLYAASSLVVICALLQLFHLCLDNGDIGSGLNFGYMEGRNLSQNNGSNRPGDGGRNRERKQKSKETFLNLPHVEEKQESGGCRYEEIETILGGSHHSNENHNTTYYVTLPEDQSKEESEDQSKEESEDESKEESEDEFKEESEDESKEQSEDESKEQSEDESKEDSEDESEVESEGSAAGVSRESEEHPEYSDEEQDRDEDDYEENEMLSSGKGVSGFGESRKENDQDFLRLDTDEAFSEDSDTDTESREMLTEEELNRRIKGLRGNLDDAEMLYLLNSFQEIEKKKFQVMIRHLWQWCELLAFEYKIPEDPLLTEWKKIVEISSDALMRKTVSDYRDFKKLVNEGLTNSMDFVYFLNSKRKTWDIFRSKTETVWKNIIDNKFRNYYN</sequence>
<feature type="compositionally biased region" description="Basic and acidic residues" evidence="1">
    <location>
        <begin position="162"/>
        <end position="174"/>
    </location>
</feature>
<dbReference type="Gene3D" id="6.10.280.180">
    <property type="entry name" value="Plasmodium RESA, N-terminal helical domain"/>
    <property type="match status" value="1"/>
</dbReference>
<dbReference type="RefSeq" id="XP_008819073.1">
    <property type="nucleotide sequence ID" value="XM_008820851.1"/>
</dbReference>
<dbReference type="PANTHER" id="PTHR36193:SF23">
    <property type="entry name" value="PHISTB DOMAIN-CONTAINING RESA-LIKE PROTEIN 1"/>
    <property type="match status" value="1"/>
</dbReference>
<name>W6ZYG3_9APIC</name>
<dbReference type="InterPro" id="IPR044885">
    <property type="entry name" value="PRESA_N_sf"/>
</dbReference>
<feature type="compositionally biased region" description="Acidic residues" evidence="1">
    <location>
        <begin position="175"/>
        <end position="224"/>
    </location>
</feature>
<proteinExistence type="predicted"/>
<accession>W6ZYG3</accession>